<dbReference type="OrthoDB" id="2679204at2"/>
<keyword evidence="3" id="KW-1185">Reference proteome</keyword>
<evidence type="ECO:0000256" key="1">
    <source>
        <dbReference type="SAM" id="MobiDB-lite"/>
    </source>
</evidence>
<feature type="region of interest" description="Disordered" evidence="1">
    <location>
        <begin position="81"/>
        <end position="101"/>
    </location>
</feature>
<feature type="compositionally biased region" description="Pro residues" evidence="1">
    <location>
        <begin position="81"/>
        <end position="97"/>
    </location>
</feature>
<dbReference type="Proteomes" id="UP000030832">
    <property type="component" value="Unassembled WGS sequence"/>
</dbReference>
<dbReference type="EMBL" id="JRJU01000029">
    <property type="protein sequence ID" value="KHF38840.1"/>
    <property type="molecule type" value="Genomic_DNA"/>
</dbReference>
<comment type="caution">
    <text evidence="2">The sequence shown here is derived from an EMBL/GenBank/DDBJ whole genome shotgun (WGS) entry which is preliminary data.</text>
</comment>
<reference evidence="2 3" key="1">
    <citation type="submission" date="2014-09" db="EMBL/GenBank/DDBJ databases">
        <title>Genome sequencing and annotation of Bacillus Okhensis strain Kh10-101T.</title>
        <authorList>
            <person name="Prakash J.S."/>
        </authorList>
    </citation>
    <scope>NUCLEOTIDE SEQUENCE [LARGE SCALE GENOMIC DNA]</scope>
    <source>
        <strain evidence="3">Kh10-101T</strain>
    </source>
</reference>
<protein>
    <submittedName>
        <fullName evidence="2">Uncharacterized protein</fullName>
    </submittedName>
</protein>
<name>A0A0B0IC36_9BACI</name>
<organism evidence="2 3">
    <name type="scientific">Halalkalibacter okhensis</name>
    <dbReference type="NCBI Taxonomy" id="333138"/>
    <lineage>
        <taxon>Bacteria</taxon>
        <taxon>Bacillati</taxon>
        <taxon>Bacillota</taxon>
        <taxon>Bacilli</taxon>
        <taxon>Bacillales</taxon>
        <taxon>Bacillaceae</taxon>
        <taxon>Halalkalibacter</taxon>
    </lineage>
</organism>
<gene>
    <name evidence="2" type="ORF">LQ50_19115</name>
</gene>
<accession>A0A0B0IC36</accession>
<dbReference type="eggNOG" id="ENOG50343U4">
    <property type="taxonomic scope" value="Bacteria"/>
</dbReference>
<proteinExistence type="predicted"/>
<sequence>MYGPQEPSVQFLPPVVVSQYVNQWVTTSIPNYGEVTAYITDYNRRTGMVSMFIYRPPNYQPQFIQVHHSDLVGIAPYYGPIPPRPGRPPRPRPPYSPGYPGGGYPYPGPGYPGGFIPWLIGQTGIFGQQRY</sequence>
<dbReference type="AlphaFoldDB" id="A0A0B0IC36"/>
<dbReference type="RefSeq" id="WP_034631852.1">
    <property type="nucleotide sequence ID" value="NZ_JRJU01000029.1"/>
</dbReference>
<evidence type="ECO:0000313" key="2">
    <source>
        <dbReference type="EMBL" id="KHF38840.1"/>
    </source>
</evidence>
<evidence type="ECO:0000313" key="3">
    <source>
        <dbReference type="Proteomes" id="UP000030832"/>
    </source>
</evidence>